<dbReference type="Pfam" id="PF01590">
    <property type="entry name" value="GAF"/>
    <property type="match status" value="1"/>
</dbReference>
<dbReference type="AlphaFoldDB" id="A0A941EZZ7"/>
<dbReference type="PANTHER" id="PTHR33495">
    <property type="entry name" value="ANTI-SIGMA FACTOR ANTAGONIST TM_1081-RELATED-RELATED"/>
    <property type="match status" value="1"/>
</dbReference>
<dbReference type="PROSITE" id="PS50801">
    <property type="entry name" value="STAS"/>
    <property type="match status" value="1"/>
</dbReference>
<dbReference type="InterPro" id="IPR003018">
    <property type="entry name" value="GAF"/>
</dbReference>
<gene>
    <name evidence="2" type="ORF">KDL01_30045</name>
</gene>
<keyword evidence="3" id="KW-1185">Reference proteome</keyword>
<dbReference type="GO" id="GO:0043856">
    <property type="term" value="F:anti-sigma factor antagonist activity"/>
    <property type="evidence" value="ECO:0007669"/>
    <property type="project" value="TreeGrafter"/>
</dbReference>
<dbReference type="PANTHER" id="PTHR33495:SF2">
    <property type="entry name" value="ANTI-SIGMA FACTOR ANTAGONIST TM_1081-RELATED"/>
    <property type="match status" value="1"/>
</dbReference>
<dbReference type="Gene3D" id="3.30.450.40">
    <property type="match status" value="1"/>
</dbReference>
<comment type="caution">
    <text evidence="2">The sequence shown here is derived from an EMBL/GenBank/DDBJ whole genome shotgun (WGS) entry which is preliminary data.</text>
</comment>
<dbReference type="RefSeq" id="WP_212532026.1">
    <property type="nucleotide sequence ID" value="NZ_JAGSOG010000212.1"/>
</dbReference>
<reference evidence="2" key="1">
    <citation type="submission" date="2021-04" db="EMBL/GenBank/DDBJ databases">
        <title>Genome based classification of Actinospica acidithermotolerans sp. nov., an actinobacterium isolated from an Indonesian hot spring.</title>
        <authorList>
            <person name="Kusuma A.B."/>
            <person name="Putra K.E."/>
            <person name="Nafisah S."/>
            <person name="Loh J."/>
            <person name="Nouioui I."/>
            <person name="Goodfellow M."/>
        </authorList>
    </citation>
    <scope>NUCLEOTIDE SEQUENCE</scope>
    <source>
        <strain evidence="2">CSCA 57</strain>
    </source>
</reference>
<evidence type="ECO:0000313" key="2">
    <source>
        <dbReference type="EMBL" id="MBR7837559.1"/>
    </source>
</evidence>
<dbReference type="EMBL" id="JAGSOG010000212">
    <property type="protein sequence ID" value="MBR7837559.1"/>
    <property type="molecule type" value="Genomic_DNA"/>
</dbReference>
<evidence type="ECO:0000313" key="3">
    <source>
        <dbReference type="Proteomes" id="UP000675781"/>
    </source>
</evidence>
<dbReference type="SUPFAM" id="SSF55781">
    <property type="entry name" value="GAF domain-like"/>
    <property type="match status" value="1"/>
</dbReference>
<sequence length="240" mass="25594">MKWSLLGSPLQFALTVEEGVPVLHVAGELDYASVEVFEDAVERASLSGGDRVALDLSRLTFCDIPGARALYRQHARLESVGVRLELPNPHSSVRHVIEAARLPHPWDFGASVAAQDAAQAHREILTDALSAAMRATGARMGSAQYFHQATGTLRLVAQPGFGHRFTSFFETVRGYDTSCGTAATEQRPVFVGDVRTSPIFAASPELDVLVASGVGSCVSIPVITGDGLLGVVSTHQSWPT</sequence>
<dbReference type="Proteomes" id="UP000675781">
    <property type="component" value="Unassembled WGS sequence"/>
</dbReference>
<dbReference type="InterPro" id="IPR029016">
    <property type="entry name" value="GAF-like_dom_sf"/>
</dbReference>
<proteinExistence type="predicted"/>
<name>A0A941EZZ7_9ACTN</name>
<dbReference type="Pfam" id="PF01740">
    <property type="entry name" value="STAS"/>
    <property type="match status" value="1"/>
</dbReference>
<accession>A0A941EZZ7</accession>
<dbReference type="Gene3D" id="3.30.750.24">
    <property type="entry name" value="STAS domain"/>
    <property type="match status" value="1"/>
</dbReference>
<evidence type="ECO:0000259" key="1">
    <source>
        <dbReference type="PROSITE" id="PS50801"/>
    </source>
</evidence>
<dbReference type="SUPFAM" id="SSF52091">
    <property type="entry name" value="SpoIIaa-like"/>
    <property type="match status" value="1"/>
</dbReference>
<dbReference type="InterPro" id="IPR036513">
    <property type="entry name" value="STAS_dom_sf"/>
</dbReference>
<dbReference type="CDD" id="cd07043">
    <property type="entry name" value="STAS_anti-anti-sigma_factors"/>
    <property type="match status" value="1"/>
</dbReference>
<feature type="non-terminal residue" evidence="2">
    <location>
        <position position="240"/>
    </location>
</feature>
<protein>
    <submittedName>
        <fullName evidence="2">STAS domain-containing protein</fullName>
    </submittedName>
</protein>
<feature type="domain" description="STAS" evidence="1">
    <location>
        <begin position="10"/>
        <end position="132"/>
    </location>
</feature>
<organism evidence="2 3">
    <name type="scientific">Actinospica durhamensis</name>
    <dbReference type="NCBI Taxonomy" id="1508375"/>
    <lineage>
        <taxon>Bacteria</taxon>
        <taxon>Bacillati</taxon>
        <taxon>Actinomycetota</taxon>
        <taxon>Actinomycetes</taxon>
        <taxon>Catenulisporales</taxon>
        <taxon>Actinospicaceae</taxon>
        <taxon>Actinospica</taxon>
    </lineage>
</organism>
<dbReference type="InterPro" id="IPR002645">
    <property type="entry name" value="STAS_dom"/>
</dbReference>